<feature type="region of interest" description="Disordered" evidence="2">
    <location>
        <begin position="1"/>
        <end position="31"/>
    </location>
</feature>
<evidence type="ECO:0000313" key="6">
    <source>
        <dbReference type="Proteomes" id="UP000466024"/>
    </source>
</evidence>
<gene>
    <name evidence="5" type="ORF">F0A16_15835</name>
</gene>
<feature type="domain" description="Aerobactin siderophore biosynthesis IucA/IucC-like C-terminal" evidence="4">
    <location>
        <begin position="448"/>
        <end position="618"/>
    </location>
</feature>
<dbReference type="Gene3D" id="6.10.250.3370">
    <property type="match status" value="1"/>
</dbReference>
<sequence>MTSSLAGRSALDGQRPEPHPHRPDEAQSGDWLEDPVGWRHYPRIARRVTGQLLQTLLYEDVFAWRAFAREDADGATHDIHVTLDEGLRYRARGWCFHGFSLIRLDFASLRRCESAASHPEDGATSVLSLSQLLADLQTRVGADVSLERLTRELEQTLLHDLQSAIAHTFHPSPTKLAADALERYFIDAHSYHPCYKSRLGFSLADNARYGPEFGHSFAVVWLAVPRALSVAVSIDEDAVDAFLAAQAGSEVVARFDAWLAGQGRSADTMRLLPVHPWQWRHAVMRALHAEIADGQVAMLGQGERRYTPQQSIRTLAPVDGRAPYLKLAMNLTNTSSTRLLARHTVVNGPIVTRWLKTLIASDPKARERGFVLLGENVGVSLDERAFPERQYARVYGMTGALWRENVAQYLHAGERAVPFNGLTQLTRDEAGEPARPFIDPWVRRHGLEAWAKQVIEVASAPLLHLLYAEGIALESHGQNIVLIHRDGWPGRVALKDVHDGVRYSRAHLAHPECEPALEPVPPRHAALNRNSFLLTDDPAAVRDYVCDAFYFIALADLAVFLWRHYGLAESRFWQFAGETVLAYQQAHPEHAARFDIFDVFSPQWKVEALTRRRLFGDDVPQVKQVPNPLASWRAGEYE</sequence>
<dbReference type="EMBL" id="VTPX01000009">
    <property type="protein sequence ID" value="KAA0016965.1"/>
    <property type="molecule type" value="Genomic_DNA"/>
</dbReference>
<dbReference type="PANTHER" id="PTHR34384:SF6">
    <property type="entry name" value="STAPHYLOFERRIN B SYNTHASE"/>
    <property type="match status" value="1"/>
</dbReference>
<evidence type="ECO:0000313" key="5">
    <source>
        <dbReference type="EMBL" id="KAA0016965.1"/>
    </source>
</evidence>
<accession>A0A640WBY8</accession>
<dbReference type="InterPro" id="IPR022770">
    <property type="entry name" value="IucA/IucC-like_C"/>
</dbReference>
<dbReference type="Gene3D" id="3.30.310.280">
    <property type="match status" value="1"/>
</dbReference>
<dbReference type="InterPro" id="IPR007310">
    <property type="entry name" value="Aerobactin_biosyn_IucA/IucC_N"/>
</dbReference>
<reference evidence="5 6" key="1">
    <citation type="submission" date="2019-08" db="EMBL/GenBank/DDBJ databases">
        <title>Bioinformatics analysis of the strain L3 and L5.</title>
        <authorList>
            <person name="Li X."/>
        </authorList>
    </citation>
    <scope>NUCLEOTIDE SEQUENCE [LARGE SCALE GENOMIC DNA]</scope>
    <source>
        <strain evidence="5 6">L3</strain>
    </source>
</reference>
<proteinExistence type="predicted"/>
<dbReference type="Pfam" id="PF06276">
    <property type="entry name" value="FhuF"/>
    <property type="match status" value="1"/>
</dbReference>
<dbReference type="RefSeq" id="WP_149436376.1">
    <property type="nucleotide sequence ID" value="NZ_VTPX01000009.1"/>
</dbReference>
<name>A0A640WBY8_9GAMM</name>
<comment type="pathway">
    <text evidence="1">Siderophore biosynthesis.</text>
</comment>
<feature type="compositionally biased region" description="Basic and acidic residues" evidence="2">
    <location>
        <begin position="14"/>
        <end position="25"/>
    </location>
</feature>
<comment type="caution">
    <text evidence="5">The sequence shown here is derived from an EMBL/GenBank/DDBJ whole genome shotgun (WGS) entry which is preliminary data.</text>
</comment>
<dbReference type="Pfam" id="PF04183">
    <property type="entry name" value="IucA_IucC"/>
    <property type="match status" value="1"/>
</dbReference>
<evidence type="ECO:0000259" key="4">
    <source>
        <dbReference type="Pfam" id="PF06276"/>
    </source>
</evidence>
<evidence type="ECO:0000256" key="1">
    <source>
        <dbReference type="ARBA" id="ARBA00004924"/>
    </source>
</evidence>
<feature type="domain" description="Aerobactin siderophore biosynthesis IucA/IucC N-terminal" evidence="3">
    <location>
        <begin position="179"/>
        <end position="424"/>
    </location>
</feature>
<organism evidence="5 6">
    <name type="scientific">Salinicola corii</name>
    <dbReference type="NCBI Taxonomy" id="2606937"/>
    <lineage>
        <taxon>Bacteria</taxon>
        <taxon>Pseudomonadati</taxon>
        <taxon>Pseudomonadota</taxon>
        <taxon>Gammaproteobacteria</taxon>
        <taxon>Oceanospirillales</taxon>
        <taxon>Halomonadaceae</taxon>
        <taxon>Salinicola</taxon>
    </lineage>
</organism>
<protein>
    <submittedName>
        <fullName evidence="5">IucA/IucC family siderophore biosynthesis protein</fullName>
    </submittedName>
</protein>
<evidence type="ECO:0000259" key="3">
    <source>
        <dbReference type="Pfam" id="PF04183"/>
    </source>
</evidence>
<dbReference type="Proteomes" id="UP000466024">
    <property type="component" value="Unassembled WGS sequence"/>
</dbReference>
<dbReference type="GO" id="GO:0019290">
    <property type="term" value="P:siderophore biosynthetic process"/>
    <property type="evidence" value="ECO:0007669"/>
    <property type="project" value="InterPro"/>
</dbReference>
<keyword evidence="6" id="KW-1185">Reference proteome</keyword>
<dbReference type="PANTHER" id="PTHR34384">
    <property type="entry name" value="L-2,3-DIAMINOPROPANOATE--CITRATE LIGASE"/>
    <property type="match status" value="1"/>
</dbReference>
<dbReference type="InterPro" id="IPR037455">
    <property type="entry name" value="LucA/IucC-like"/>
</dbReference>
<dbReference type="AlphaFoldDB" id="A0A640WBY8"/>
<evidence type="ECO:0000256" key="2">
    <source>
        <dbReference type="SAM" id="MobiDB-lite"/>
    </source>
</evidence>
<dbReference type="Gene3D" id="1.10.510.40">
    <property type="match status" value="1"/>
</dbReference>
<dbReference type="GO" id="GO:0016881">
    <property type="term" value="F:acid-amino acid ligase activity"/>
    <property type="evidence" value="ECO:0007669"/>
    <property type="project" value="UniProtKB-ARBA"/>
</dbReference>